<protein>
    <submittedName>
        <fullName evidence="1">Uncharacterized protein</fullName>
    </submittedName>
</protein>
<dbReference type="HOGENOM" id="CLU_1193518_0_0_5"/>
<organism evidence="1 2">
    <name type="scientific">Hyphomonas neptunium (strain ATCC 15444)</name>
    <dbReference type="NCBI Taxonomy" id="228405"/>
    <lineage>
        <taxon>Bacteria</taxon>
        <taxon>Pseudomonadati</taxon>
        <taxon>Pseudomonadota</taxon>
        <taxon>Alphaproteobacteria</taxon>
        <taxon>Hyphomonadales</taxon>
        <taxon>Hyphomonadaceae</taxon>
        <taxon>Hyphomonas</taxon>
    </lineage>
</organism>
<keyword evidence="2" id="KW-1185">Reference proteome</keyword>
<dbReference type="Proteomes" id="UP000001959">
    <property type="component" value="Chromosome"/>
</dbReference>
<dbReference type="AlphaFoldDB" id="Q0C3P1"/>
<sequence length="232" mass="24279">MTATLFSNLLRVMGKLASARGAGRGFGGPGRAAFLDHIGDLGPGGQGFCHEFDVEGFLAAELQHLDALGAGRVAIGLACADEETIACPECFGAKLERAGDDVVKAVRIVRMQRERKATLEPGMGEAETGAGEERLDGIAFGKASLQRAADAGLHILVEISDFHMPGLVERRRRGKTEDFHAGAGAGGRVSGGSVCHDRVPPSRFSCTGALCAPPALRPAEQRFDQGVPCVNE</sequence>
<proteinExistence type="predicted"/>
<evidence type="ECO:0000313" key="1">
    <source>
        <dbReference type="EMBL" id="ABI76871.1"/>
    </source>
</evidence>
<name>Q0C3P1_HYPNA</name>
<gene>
    <name evidence="1" type="ordered locus">HNE_0926</name>
</gene>
<dbReference type="STRING" id="228405.HNE_0926"/>
<reference evidence="1 2" key="1">
    <citation type="journal article" date="2006" name="J. Bacteriol.">
        <title>Comparative genomic evidence for a close relationship between the dimorphic prosthecate bacteria Hyphomonas neptunium and Caulobacter crescentus.</title>
        <authorList>
            <person name="Badger J.H."/>
            <person name="Hoover T.R."/>
            <person name="Brun Y.V."/>
            <person name="Weiner R.M."/>
            <person name="Laub M.T."/>
            <person name="Alexandre G."/>
            <person name="Mrazek J."/>
            <person name="Ren Q."/>
            <person name="Paulsen I.T."/>
            <person name="Nelson K.E."/>
            <person name="Khouri H.M."/>
            <person name="Radune D."/>
            <person name="Sosa J."/>
            <person name="Dodson R.J."/>
            <person name="Sullivan S.A."/>
            <person name="Rosovitz M.J."/>
            <person name="Madupu R."/>
            <person name="Brinkac L.M."/>
            <person name="Durkin A.S."/>
            <person name="Daugherty S.C."/>
            <person name="Kothari S.P."/>
            <person name="Giglio M.G."/>
            <person name="Zhou L."/>
            <person name="Haft D.H."/>
            <person name="Selengut J.D."/>
            <person name="Davidsen T.M."/>
            <person name="Yang Q."/>
            <person name="Zafar N."/>
            <person name="Ward N.L."/>
        </authorList>
    </citation>
    <scope>NUCLEOTIDE SEQUENCE [LARGE SCALE GENOMIC DNA]</scope>
    <source>
        <strain evidence="1 2">ATCC 15444</strain>
    </source>
</reference>
<dbReference type="EMBL" id="CP000158">
    <property type="protein sequence ID" value="ABI76871.1"/>
    <property type="molecule type" value="Genomic_DNA"/>
</dbReference>
<evidence type="ECO:0000313" key="2">
    <source>
        <dbReference type="Proteomes" id="UP000001959"/>
    </source>
</evidence>
<dbReference type="KEGG" id="hne:HNE_0926"/>
<accession>Q0C3P1</accession>